<dbReference type="InterPro" id="IPR001138">
    <property type="entry name" value="Zn2Cys6_DnaBD"/>
</dbReference>
<evidence type="ECO:0000256" key="6">
    <source>
        <dbReference type="SAM" id="MobiDB-lite"/>
    </source>
</evidence>
<name>A0ABR4HBE1_9EURO</name>
<protein>
    <recommendedName>
        <fullName evidence="9">Zn(2)-C6 fungal-type domain-containing protein</fullName>
    </recommendedName>
</protein>
<dbReference type="InterPro" id="IPR036864">
    <property type="entry name" value="Zn2-C6_fun-type_DNA-bd_sf"/>
</dbReference>
<evidence type="ECO:0000256" key="1">
    <source>
        <dbReference type="ARBA" id="ARBA00023015"/>
    </source>
</evidence>
<comment type="caution">
    <text evidence="7">The sequence shown here is derived from an EMBL/GenBank/DDBJ whole genome shotgun (WGS) entry which is preliminary data.</text>
</comment>
<feature type="region of interest" description="Disordered" evidence="6">
    <location>
        <begin position="48"/>
        <end position="73"/>
    </location>
</feature>
<keyword evidence="5" id="KW-0175">Coiled coil</keyword>
<keyword evidence="1" id="KW-0805">Transcription regulation</keyword>
<reference evidence="7 8" key="1">
    <citation type="submission" date="2024-07" db="EMBL/GenBank/DDBJ databases">
        <title>Section-level genome sequencing and comparative genomics of Aspergillus sections Usti and Cavernicolus.</title>
        <authorList>
            <consortium name="Lawrence Berkeley National Laboratory"/>
            <person name="Nybo J.L."/>
            <person name="Vesth T.C."/>
            <person name="Theobald S."/>
            <person name="Frisvad J.C."/>
            <person name="Larsen T.O."/>
            <person name="Kjaerboelling I."/>
            <person name="Rothschild-Mancinelli K."/>
            <person name="Lyhne E.K."/>
            <person name="Kogle M.E."/>
            <person name="Barry K."/>
            <person name="Clum A."/>
            <person name="Na H."/>
            <person name="Ledsgaard L."/>
            <person name="Lin J."/>
            <person name="Lipzen A."/>
            <person name="Kuo A."/>
            <person name="Riley R."/>
            <person name="Mondo S."/>
            <person name="LaButti K."/>
            <person name="Haridas S."/>
            <person name="Pangalinan J."/>
            <person name="Salamov A.A."/>
            <person name="Simmons B.A."/>
            <person name="Magnuson J.K."/>
            <person name="Chen J."/>
            <person name="Drula E."/>
            <person name="Henrissat B."/>
            <person name="Wiebenga A."/>
            <person name="Lubbers R.J."/>
            <person name="Gomes A.C."/>
            <person name="Makela M.R."/>
            <person name="Stajich J."/>
            <person name="Grigoriev I.V."/>
            <person name="Mortensen U.H."/>
            <person name="De vries R.P."/>
            <person name="Baker S.E."/>
            <person name="Andersen M.R."/>
        </authorList>
    </citation>
    <scope>NUCLEOTIDE SEQUENCE [LARGE SCALE GENOMIC DNA]</scope>
    <source>
        <strain evidence="7 8">CBS 600.67</strain>
    </source>
</reference>
<dbReference type="PANTHER" id="PTHR46910:SF1">
    <property type="entry name" value="MISCELLANEOUS ZN(II)2CYS6 TRANSCRIPTION FACTOR (EUROFUNG)-RELATED"/>
    <property type="match status" value="1"/>
</dbReference>
<keyword evidence="8" id="KW-1185">Reference proteome</keyword>
<gene>
    <name evidence="7" type="ORF">BDW59DRAFT_36410</name>
</gene>
<feature type="coiled-coil region" evidence="5">
    <location>
        <begin position="144"/>
        <end position="194"/>
    </location>
</feature>
<evidence type="ECO:0000256" key="3">
    <source>
        <dbReference type="ARBA" id="ARBA00023163"/>
    </source>
</evidence>
<dbReference type="InterPro" id="IPR050987">
    <property type="entry name" value="AtrR-like"/>
</dbReference>
<dbReference type="EMBL" id="JBFXLS010000163">
    <property type="protein sequence ID" value="KAL2812798.1"/>
    <property type="molecule type" value="Genomic_DNA"/>
</dbReference>
<evidence type="ECO:0000256" key="4">
    <source>
        <dbReference type="ARBA" id="ARBA00023242"/>
    </source>
</evidence>
<dbReference type="Gene3D" id="4.10.240.10">
    <property type="entry name" value="Zn(2)-C6 fungal-type DNA-binding domain"/>
    <property type="match status" value="1"/>
</dbReference>
<keyword evidence="3" id="KW-0804">Transcription</keyword>
<dbReference type="CDD" id="cd00067">
    <property type="entry name" value="GAL4"/>
    <property type="match status" value="1"/>
</dbReference>
<evidence type="ECO:0000313" key="8">
    <source>
        <dbReference type="Proteomes" id="UP001610335"/>
    </source>
</evidence>
<evidence type="ECO:0000256" key="5">
    <source>
        <dbReference type="SAM" id="Coils"/>
    </source>
</evidence>
<keyword evidence="4" id="KW-0539">Nucleus</keyword>
<evidence type="ECO:0008006" key="9">
    <source>
        <dbReference type="Google" id="ProtNLM"/>
    </source>
</evidence>
<keyword evidence="2" id="KW-0238">DNA-binding</keyword>
<dbReference type="Proteomes" id="UP001610335">
    <property type="component" value="Unassembled WGS sequence"/>
</dbReference>
<accession>A0ABR4HBE1</accession>
<organism evidence="7 8">
    <name type="scientific">Aspergillus cavernicola</name>
    <dbReference type="NCBI Taxonomy" id="176166"/>
    <lineage>
        <taxon>Eukaryota</taxon>
        <taxon>Fungi</taxon>
        <taxon>Dikarya</taxon>
        <taxon>Ascomycota</taxon>
        <taxon>Pezizomycotina</taxon>
        <taxon>Eurotiomycetes</taxon>
        <taxon>Eurotiomycetidae</taxon>
        <taxon>Eurotiales</taxon>
        <taxon>Aspergillaceae</taxon>
        <taxon>Aspergillus</taxon>
        <taxon>Aspergillus subgen. Nidulantes</taxon>
    </lineage>
</organism>
<evidence type="ECO:0000313" key="7">
    <source>
        <dbReference type="EMBL" id="KAL2812798.1"/>
    </source>
</evidence>
<sequence>MGSTRKRTHSGEADSNNQASATAIKKVKLTKDTTGKVKKVKVKVVKDAQQAGPIIESDTSANTAPAPEGGEDRDFSQIAWESIKFRRKYQCCDRCTVLNRKCGQEPQGCKRCVRANVKCRMTNRRSRATWVRGDPTPQHVQLEQEGLQAQIRSLSQQLNALTARLDGEPAQKHIGNLRLENEQLGAEVQEYRRLSIVSAATATIDSLMVSLASAPSPFVLSQLGPGPNPYNVSPRPDLSGSENGAANPMTLPEWAQPASMNPDPLMSREVSMGGAGDYFVGQPTPEAPAQDNLGREATLEDNVFSAALIEAVYGEQQAGNNAPAPPNTNVGNMDEDSFFDEMTWQ</sequence>
<feature type="region of interest" description="Disordered" evidence="6">
    <location>
        <begin position="1"/>
        <end position="22"/>
    </location>
</feature>
<dbReference type="PANTHER" id="PTHR46910">
    <property type="entry name" value="TRANSCRIPTION FACTOR PDR1"/>
    <property type="match status" value="1"/>
</dbReference>
<proteinExistence type="predicted"/>
<evidence type="ECO:0000256" key="2">
    <source>
        <dbReference type="ARBA" id="ARBA00023125"/>
    </source>
</evidence>